<keyword evidence="3" id="KW-1185">Reference proteome</keyword>
<feature type="transmembrane region" description="Helical" evidence="1">
    <location>
        <begin position="96"/>
        <end position="118"/>
    </location>
</feature>
<evidence type="ECO:0000313" key="2">
    <source>
        <dbReference type="EMBL" id="KRO20564.1"/>
    </source>
</evidence>
<evidence type="ECO:0000256" key="1">
    <source>
        <dbReference type="SAM" id="Phobius"/>
    </source>
</evidence>
<organism evidence="2 3">
    <name type="scientific">Pediococcus argentinicus</name>
    <dbReference type="NCBI Taxonomy" id="480391"/>
    <lineage>
        <taxon>Bacteria</taxon>
        <taxon>Bacillati</taxon>
        <taxon>Bacillota</taxon>
        <taxon>Bacilli</taxon>
        <taxon>Lactobacillales</taxon>
        <taxon>Lactobacillaceae</taxon>
        <taxon>Pediococcus</taxon>
    </lineage>
</organism>
<keyword evidence="1" id="KW-0472">Membrane</keyword>
<sequence>MDNSLKSNLIKYIGSTSILNGGILSLINGNSNWRLVNGYYGDWVQELGKINTADWRSDLDTNKLNLNSLLNKQLDKLYSHKTSTLDKQRREKEKELIGQVILTSSTAAGAVLGLYEIFKNRKRLSSMIKKTTKSFFRNIVRTGKKAYHYLSGVAHKVTKKAKRVVRNVKKFVSKTYRHVKHPVKRGYRRAKKFAHRVYRRTRRVFQHVYHRVRRVARRIYRRVRSVYRRPIHYVRRVYYRARRVVRSVYRRPIRFVRRVYYHARRVVRHVYHRARSIFHKVRHTFSRAVHRIGRTIRHWFYF</sequence>
<accession>A0A0R2N4M4</accession>
<keyword evidence="1" id="KW-1133">Transmembrane helix</keyword>
<gene>
    <name evidence="2" type="ORF">IV88_GL001577</name>
</gene>
<dbReference type="AlphaFoldDB" id="A0A0R2N4M4"/>
<evidence type="ECO:0000313" key="3">
    <source>
        <dbReference type="Proteomes" id="UP000051249"/>
    </source>
</evidence>
<dbReference type="RefSeq" id="WP_157059337.1">
    <property type="nucleotide sequence ID" value="NZ_JAAXPP010000029.1"/>
</dbReference>
<reference evidence="2 3" key="1">
    <citation type="journal article" date="2015" name="Genome Announc.">
        <title>Expanding the biotechnology potential of lactobacilli through comparative genomics of 213 strains and associated genera.</title>
        <authorList>
            <person name="Sun Z."/>
            <person name="Harris H.M."/>
            <person name="McCann A."/>
            <person name="Guo C."/>
            <person name="Argimon S."/>
            <person name="Zhang W."/>
            <person name="Yang X."/>
            <person name="Jeffery I.B."/>
            <person name="Cooney J.C."/>
            <person name="Kagawa T.F."/>
            <person name="Liu W."/>
            <person name="Song Y."/>
            <person name="Salvetti E."/>
            <person name="Wrobel A."/>
            <person name="Rasinkangas P."/>
            <person name="Parkhill J."/>
            <person name="Rea M.C."/>
            <person name="O'Sullivan O."/>
            <person name="Ritari J."/>
            <person name="Douillard F.P."/>
            <person name="Paul Ross R."/>
            <person name="Yang R."/>
            <person name="Briner A.E."/>
            <person name="Felis G.E."/>
            <person name="de Vos W.M."/>
            <person name="Barrangou R."/>
            <person name="Klaenhammer T.R."/>
            <person name="Caufield P.W."/>
            <person name="Cui Y."/>
            <person name="Zhang H."/>
            <person name="O'Toole P.W."/>
        </authorList>
    </citation>
    <scope>NUCLEOTIDE SEQUENCE [LARGE SCALE GENOMIC DNA]</scope>
    <source>
        <strain evidence="2 3">DSM 23026</strain>
    </source>
</reference>
<keyword evidence="1" id="KW-0812">Transmembrane</keyword>
<name>A0A0R2N4M4_9LACO</name>
<proteinExistence type="predicted"/>
<dbReference type="Proteomes" id="UP000051249">
    <property type="component" value="Unassembled WGS sequence"/>
</dbReference>
<protein>
    <submittedName>
        <fullName evidence="2">Uncharacterized protein</fullName>
    </submittedName>
</protein>
<dbReference type="EMBL" id="JQCQ01000061">
    <property type="protein sequence ID" value="KRO20564.1"/>
    <property type="molecule type" value="Genomic_DNA"/>
</dbReference>
<dbReference type="PATRIC" id="fig|480391.4.peg.1605"/>
<comment type="caution">
    <text evidence="2">The sequence shown here is derived from an EMBL/GenBank/DDBJ whole genome shotgun (WGS) entry which is preliminary data.</text>
</comment>